<dbReference type="OrthoDB" id="9046662at2759"/>
<dbReference type="GO" id="GO:0043005">
    <property type="term" value="C:neuron projection"/>
    <property type="evidence" value="ECO:0007669"/>
    <property type="project" value="TreeGrafter"/>
</dbReference>
<gene>
    <name evidence="10" type="ORF">NLS_LOCUS9816</name>
</gene>
<dbReference type="PANTHER" id="PTHR24235">
    <property type="entry name" value="NEUROPEPTIDE Y RECEPTOR"/>
    <property type="match status" value="1"/>
</dbReference>
<dbReference type="OMA" id="MIIEYDI"/>
<evidence type="ECO:0000256" key="8">
    <source>
        <dbReference type="SAM" id="Phobius"/>
    </source>
</evidence>
<organism evidence="10 11">
    <name type="scientific">Litomosoides sigmodontis</name>
    <name type="common">Filarial nematode worm</name>
    <dbReference type="NCBI Taxonomy" id="42156"/>
    <lineage>
        <taxon>Eukaryota</taxon>
        <taxon>Metazoa</taxon>
        <taxon>Ecdysozoa</taxon>
        <taxon>Nematoda</taxon>
        <taxon>Chromadorea</taxon>
        <taxon>Rhabditida</taxon>
        <taxon>Spirurina</taxon>
        <taxon>Spiruromorpha</taxon>
        <taxon>Filarioidea</taxon>
        <taxon>Onchocercidae</taxon>
        <taxon>Litomosoides</taxon>
    </lineage>
</organism>
<proteinExistence type="predicted"/>
<evidence type="ECO:0000313" key="10">
    <source>
        <dbReference type="EMBL" id="VDM92511.1"/>
    </source>
</evidence>
<dbReference type="Gene3D" id="1.20.1070.10">
    <property type="entry name" value="Rhodopsin 7-helix transmembrane proteins"/>
    <property type="match status" value="1"/>
</dbReference>
<accession>A0A3P7M7U5</accession>
<evidence type="ECO:0000259" key="9">
    <source>
        <dbReference type="PROSITE" id="PS50262"/>
    </source>
</evidence>
<dbReference type="STRING" id="42156.A0A3P7M7U5"/>
<reference evidence="10 11" key="1">
    <citation type="submission" date="2018-08" db="EMBL/GenBank/DDBJ databases">
        <authorList>
            <person name="Laetsch R D."/>
            <person name="Stevens L."/>
            <person name="Kumar S."/>
            <person name="Blaxter L. M."/>
        </authorList>
    </citation>
    <scope>NUCLEOTIDE SEQUENCE [LARGE SCALE GENOMIC DNA]</scope>
</reference>
<evidence type="ECO:0000313" key="11">
    <source>
        <dbReference type="Proteomes" id="UP000277928"/>
    </source>
</evidence>
<dbReference type="AlphaFoldDB" id="A0A3P7M7U5"/>
<sequence length="206" mass="24076">MDLVVVDGICGQFCTENWPNSRLRTTYTIFVFVVQLVIPLIIMFVCYCYIFAKLRKRTSKRIMYLKERSMAVASAYILENRNNDAVDCRRSLDSIAFIESQDRLRNELVTNARRNTILLVSMVVLFAVSWLPHNIVSLLMEFDESLFERSDGANNTYLINLFTHWIAMANNVWNPILYALLNSLFIELTAKTVHRLRQMICCCFHR</sequence>
<evidence type="ECO:0000256" key="6">
    <source>
        <dbReference type="ARBA" id="ARBA00023170"/>
    </source>
</evidence>
<evidence type="ECO:0000256" key="5">
    <source>
        <dbReference type="ARBA" id="ARBA00023136"/>
    </source>
</evidence>
<feature type="transmembrane region" description="Helical" evidence="8">
    <location>
        <begin position="27"/>
        <end position="52"/>
    </location>
</feature>
<dbReference type="Proteomes" id="UP000277928">
    <property type="component" value="Unassembled WGS sequence"/>
</dbReference>
<keyword evidence="3 8" id="KW-1133">Transmembrane helix</keyword>
<dbReference type="PROSITE" id="PS50262">
    <property type="entry name" value="G_PROTEIN_RECEP_F1_2"/>
    <property type="match status" value="1"/>
</dbReference>
<dbReference type="GO" id="GO:0005886">
    <property type="term" value="C:plasma membrane"/>
    <property type="evidence" value="ECO:0007669"/>
    <property type="project" value="TreeGrafter"/>
</dbReference>
<protein>
    <recommendedName>
        <fullName evidence="9">G-protein coupled receptors family 1 profile domain-containing protein</fullName>
    </recommendedName>
</protein>
<dbReference type="PRINTS" id="PR00237">
    <property type="entry name" value="GPCRRHODOPSN"/>
</dbReference>
<dbReference type="GO" id="GO:0008188">
    <property type="term" value="F:neuropeptide receptor activity"/>
    <property type="evidence" value="ECO:0007669"/>
    <property type="project" value="TreeGrafter"/>
</dbReference>
<comment type="subcellular location">
    <subcellularLocation>
        <location evidence="1">Membrane</location>
        <topology evidence="1">Multi-pass membrane protein</topology>
    </subcellularLocation>
</comment>
<dbReference type="EMBL" id="UYRX01001980">
    <property type="protein sequence ID" value="VDM92511.1"/>
    <property type="molecule type" value="Genomic_DNA"/>
</dbReference>
<keyword evidence="7" id="KW-0807">Transducer</keyword>
<evidence type="ECO:0000256" key="7">
    <source>
        <dbReference type="ARBA" id="ARBA00023224"/>
    </source>
</evidence>
<feature type="domain" description="G-protein coupled receptors family 1 profile" evidence="9">
    <location>
        <begin position="1"/>
        <end position="178"/>
    </location>
</feature>
<evidence type="ECO:0000256" key="1">
    <source>
        <dbReference type="ARBA" id="ARBA00004141"/>
    </source>
</evidence>
<dbReference type="Pfam" id="PF00001">
    <property type="entry name" value="7tm_1"/>
    <property type="match status" value="1"/>
</dbReference>
<name>A0A3P7M7U5_LITSI</name>
<keyword evidence="2 8" id="KW-0812">Transmembrane</keyword>
<dbReference type="PANTHER" id="PTHR24235:SF27">
    <property type="entry name" value="NEUROPEPTIDE RECEPTOR NPR-1"/>
    <property type="match status" value="1"/>
</dbReference>
<evidence type="ECO:0000256" key="4">
    <source>
        <dbReference type="ARBA" id="ARBA00023040"/>
    </source>
</evidence>
<evidence type="ECO:0000256" key="3">
    <source>
        <dbReference type="ARBA" id="ARBA00022989"/>
    </source>
</evidence>
<keyword evidence="6" id="KW-0675">Receptor</keyword>
<dbReference type="SUPFAM" id="SSF81321">
    <property type="entry name" value="Family A G protein-coupled receptor-like"/>
    <property type="match status" value="1"/>
</dbReference>
<keyword evidence="4" id="KW-0297">G-protein coupled receptor</keyword>
<dbReference type="InterPro" id="IPR017452">
    <property type="entry name" value="GPCR_Rhodpsn_7TM"/>
</dbReference>
<feature type="transmembrane region" description="Helical" evidence="8">
    <location>
        <begin position="172"/>
        <end position="190"/>
    </location>
</feature>
<keyword evidence="11" id="KW-1185">Reference proteome</keyword>
<keyword evidence="5 8" id="KW-0472">Membrane</keyword>
<evidence type="ECO:0000256" key="2">
    <source>
        <dbReference type="ARBA" id="ARBA00022692"/>
    </source>
</evidence>
<feature type="transmembrane region" description="Helical" evidence="8">
    <location>
        <begin position="117"/>
        <end position="140"/>
    </location>
</feature>
<dbReference type="InterPro" id="IPR000276">
    <property type="entry name" value="GPCR_Rhodpsn"/>
</dbReference>
<dbReference type="GO" id="GO:0042923">
    <property type="term" value="F:neuropeptide binding"/>
    <property type="evidence" value="ECO:0007669"/>
    <property type="project" value="TreeGrafter"/>
</dbReference>